<proteinExistence type="predicted"/>
<evidence type="ECO:0000313" key="2">
    <source>
        <dbReference type="Proteomes" id="UP000799423"/>
    </source>
</evidence>
<organism evidence="1 2">
    <name type="scientific">Plenodomus tracheiphilus IPT5</name>
    <dbReference type="NCBI Taxonomy" id="1408161"/>
    <lineage>
        <taxon>Eukaryota</taxon>
        <taxon>Fungi</taxon>
        <taxon>Dikarya</taxon>
        <taxon>Ascomycota</taxon>
        <taxon>Pezizomycotina</taxon>
        <taxon>Dothideomycetes</taxon>
        <taxon>Pleosporomycetidae</taxon>
        <taxon>Pleosporales</taxon>
        <taxon>Pleosporineae</taxon>
        <taxon>Leptosphaeriaceae</taxon>
        <taxon>Plenodomus</taxon>
    </lineage>
</organism>
<dbReference type="Proteomes" id="UP000799423">
    <property type="component" value="Unassembled WGS sequence"/>
</dbReference>
<dbReference type="AlphaFoldDB" id="A0A6A7BNG3"/>
<gene>
    <name evidence="1" type="ORF">T440DRAFT_503592</name>
</gene>
<reference evidence="1" key="1">
    <citation type="submission" date="2020-01" db="EMBL/GenBank/DDBJ databases">
        <authorList>
            <consortium name="DOE Joint Genome Institute"/>
            <person name="Haridas S."/>
            <person name="Albert R."/>
            <person name="Binder M."/>
            <person name="Bloem J."/>
            <person name="Labutti K."/>
            <person name="Salamov A."/>
            <person name="Andreopoulos B."/>
            <person name="Baker S.E."/>
            <person name="Barry K."/>
            <person name="Bills G."/>
            <person name="Bluhm B.H."/>
            <person name="Cannon C."/>
            <person name="Castanera R."/>
            <person name="Culley D.E."/>
            <person name="Daum C."/>
            <person name="Ezra D."/>
            <person name="Gonzalez J.B."/>
            <person name="Henrissat B."/>
            <person name="Kuo A."/>
            <person name="Liang C."/>
            <person name="Lipzen A."/>
            <person name="Lutzoni F."/>
            <person name="Magnuson J."/>
            <person name="Mondo S."/>
            <person name="Nolan M."/>
            <person name="Ohm R."/>
            <person name="Pangilinan J."/>
            <person name="Park H.-J."/>
            <person name="Ramirez L."/>
            <person name="Alfaro M."/>
            <person name="Sun H."/>
            <person name="Tritt A."/>
            <person name="Yoshinaga Y."/>
            <person name="Zwiers L.-H."/>
            <person name="Turgeon B.G."/>
            <person name="Goodwin S.B."/>
            <person name="Spatafora J.W."/>
            <person name="Crous P.W."/>
            <person name="Grigoriev I.V."/>
        </authorList>
    </citation>
    <scope>NUCLEOTIDE SEQUENCE</scope>
    <source>
        <strain evidence="1">IPT5</strain>
    </source>
</reference>
<protein>
    <submittedName>
        <fullName evidence="1">Uncharacterized protein</fullName>
    </submittedName>
</protein>
<accession>A0A6A7BNG3</accession>
<dbReference type="EMBL" id="MU006288">
    <property type="protein sequence ID" value="KAF2857000.1"/>
    <property type="molecule type" value="Genomic_DNA"/>
</dbReference>
<dbReference type="OrthoDB" id="3799675at2759"/>
<name>A0A6A7BNG3_9PLEO</name>
<evidence type="ECO:0000313" key="1">
    <source>
        <dbReference type="EMBL" id="KAF2857000.1"/>
    </source>
</evidence>
<keyword evidence="2" id="KW-1185">Reference proteome</keyword>
<sequence length="291" mass="33361">MLKFEYLESHRLPLDMQRLEAIGGATNPKDRYLYELGAVKRGSEATAQAEYARMLNPVEKREAQLRADQSRVKHAATNVKTFRDLCNALASVSMKVVNANRDMRNLAARKIMAQAAYDYWLCKSAEITMEGLIKQNKDGIAIMASERENYAEEQREGRLQKGKELSTSQSKLALESWFGQKVESLKPAMTAERISRVVAVKVQRANAEGMHVGYSEAMQYATKKEKRRPRQHVYSLKARTTERSRKKKLKEERKALRLARLIAMRRVAVLDIRNVIRMGMQRGSQRDKRLG</sequence>